<gene>
    <name evidence="3" type="ORF">NPIL_227201</name>
    <name evidence="1" type="ORF">NPIL_3391</name>
    <name evidence="2" type="ORF">NPIL_66011</name>
</gene>
<dbReference type="AlphaFoldDB" id="A0A8X6NDQ9"/>
<evidence type="ECO:0000313" key="3">
    <source>
        <dbReference type="EMBL" id="GFT29702.1"/>
    </source>
</evidence>
<dbReference type="Proteomes" id="UP000887013">
    <property type="component" value="Unassembled WGS sequence"/>
</dbReference>
<evidence type="ECO:0000313" key="4">
    <source>
        <dbReference type="Proteomes" id="UP000887013"/>
    </source>
</evidence>
<proteinExistence type="predicted"/>
<evidence type="ECO:0000313" key="2">
    <source>
        <dbReference type="EMBL" id="GFT07987.1"/>
    </source>
</evidence>
<keyword evidence="4" id="KW-1185">Reference proteome</keyword>
<dbReference type="EMBL" id="BMAW01008308">
    <property type="protein sequence ID" value="GFT07987.1"/>
    <property type="molecule type" value="Genomic_DNA"/>
</dbReference>
<comment type="caution">
    <text evidence="2">The sequence shown here is derived from an EMBL/GenBank/DDBJ whole genome shotgun (WGS) entry which is preliminary data.</text>
</comment>
<protein>
    <submittedName>
        <fullName evidence="2">Uncharacterized protein</fullName>
    </submittedName>
</protein>
<dbReference type="EMBL" id="BMAW01054357">
    <property type="protein sequence ID" value="GFS96035.1"/>
    <property type="molecule type" value="Genomic_DNA"/>
</dbReference>
<sequence length="93" mass="10438">MFNGTLEAIPTINPAGKSTNFLGVMKWCETSCRYDVPHTNKGKLIYTFEKSSLMSRKLGSNRSALNLKSVPGATRKQLLVHRVSHYPWGRNAQ</sequence>
<reference evidence="2" key="1">
    <citation type="submission" date="2020-08" db="EMBL/GenBank/DDBJ databases">
        <title>Multicomponent nature underlies the extraordinary mechanical properties of spider dragline silk.</title>
        <authorList>
            <person name="Kono N."/>
            <person name="Nakamura H."/>
            <person name="Mori M."/>
            <person name="Yoshida Y."/>
            <person name="Ohtoshi R."/>
            <person name="Malay A.D."/>
            <person name="Moran D.A.P."/>
            <person name="Tomita M."/>
            <person name="Numata K."/>
            <person name="Arakawa K."/>
        </authorList>
    </citation>
    <scope>NUCLEOTIDE SEQUENCE</scope>
</reference>
<dbReference type="EMBL" id="BMAW01061119">
    <property type="protein sequence ID" value="GFT29702.1"/>
    <property type="molecule type" value="Genomic_DNA"/>
</dbReference>
<evidence type="ECO:0000313" key="1">
    <source>
        <dbReference type="EMBL" id="GFS96035.1"/>
    </source>
</evidence>
<organism evidence="2 4">
    <name type="scientific">Nephila pilipes</name>
    <name type="common">Giant wood spider</name>
    <name type="synonym">Nephila maculata</name>
    <dbReference type="NCBI Taxonomy" id="299642"/>
    <lineage>
        <taxon>Eukaryota</taxon>
        <taxon>Metazoa</taxon>
        <taxon>Ecdysozoa</taxon>
        <taxon>Arthropoda</taxon>
        <taxon>Chelicerata</taxon>
        <taxon>Arachnida</taxon>
        <taxon>Araneae</taxon>
        <taxon>Araneomorphae</taxon>
        <taxon>Entelegynae</taxon>
        <taxon>Araneoidea</taxon>
        <taxon>Nephilidae</taxon>
        <taxon>Nephila</taxon>
    </lineage>
</organism>
<accession>A0A8X6NDQ9</accession>
<name>A0A8X6NDQ9_NEPPI</name>